<dbReference type="EC" id="2.7.11.1" evidence="1"/>
<keyword evidence="3" id="KW-0808">Transferase</keyword>
<comment type="caution">
    <text evidence="9">The sequence shown here is derived from an EMBL/GenBank/DDBJ whole genome shotgun (WGS) entry which is preliminary data.</text>
</comment>
<keyword evidence="10" id="KW-1185">Reference proteome</keyword>
<evidence type="ECO:0000256" key="5">
    <source>
        <dbReference type="ARBA" id="ARBA00022777"/>
    </source>
</evidence>
<dbReference type="EMBL" id="CAJNJA010089641">
    <property type="protein sequence ID" value="CAE7939790.1"/>
    <property type="molecule type" value="Genomic_DNA"/>
</dbReference>
<dbReference type="SUPFAM" id="SSF56112">
    <property type="entry name" value="Protein kinase-like (PK-like)"/>
    <property type="match status" value="1"/>
</dbReference>
<dbReference type="GO" id="GO:0005524">
    <property type="term" value="F:ATP binding"/>
    <property type="evidence" value="ECO:0007669"/>
    <property type="project" value="UniProtKB-KW"/>
</dbReference>
<dbReference type="PANTHER" id="PTHR44899">
    <property type="entry name" value="CAMK FAMILY PROTEIN KINASE"/>
    <property type="match status" value="1"/>
</dbReference>
<evidence type="ECO:0000256" key="1">
    <source>
        <dbReference type="ARBA" id="ARBA00012513"/>
    </source>
</evidence>
<reference evidence="9" key="1">
    <citation type="submission" date="2021-02" db="EMBL/GenBank/DDBJ databases">
        <authorList>
            <person name="Dougan E. K."/>
            <person name="Rhodes N."/>
            <person name="Thang M."/>
            <person name="Chan C."/>
        </authorList>
    </citation>
    <scope>NUCLEOTIDE SEQUENCE</scope>
</reference>
<evidence type="ECO:0000256" key="7">
    <source>
        <dbReference type="ARBA" id="ARBA00047899"/>
    </source>
</evidence>
<gene>
    <name evidence="9" type="primary">NEK1</name>
    <name evidence="9" type="ORF">SNEC2469_LOCUS33648</name>
</gene>
<comment type="catalytic activity">
    <reaction evidence="7">
        <text>L-threonyl-[protein] + ATP = O-phospho-L-threonyl-[protein] + ADP + H(+)</text>
        <dbReference type="Rhea" id="RHEA:46608"/>
        <dbReference type="Rhea" id="RHEA-COMP:11060"/>
        <dbReference type="Rhea" id="RHEA-COMP:11605"/>
        <dbReference type="ChEBI" id="CHEBI:15378"/>
        <dbReference type="ChEBI" id="CHEBI:30013"/>
        <dbReference type="ChEBI" id="CHEBI:30616"/>
        <dbReference type="ChEBI" id="CHEBI:61977"/>
        <dbReference type="ChEBI" id="CHEBI:456216"/>
        <dbReference type="EC" id="2.7.11.1"/>
    </reaction>
</comment>
<dbReference type="OrthoDB" id="248923at2759"/>
<organism evidence="9 10">
    <name type="scientific">Symbiodinium necroappetens</name>
    <dbReference type="NCBI Taxonomy" id="1628268"/>
    <lineage>
        <taxon>Eukaryota</taxon>
        <taxon>Sar</taxon>
        <taxon>Alveolata</taxon>
        <taxon>Dinophyceae</taxon>
        <taxon>Suessiales</taxon>
        <taxon>Symbiodiniaceae</taxon>
        <taxon>Symbiodinium</taxon>
    </lineage>
</organism>
<keyword evidence="4" id="KW-0547">Nucleotide-binding</keyword>
<evidence type="ECO:0000256" key="2">
    <source>
        <dbReference type="ARBA" id="ARBA00022527"/>
    </source>
</evidence>
<evidence type="ECO:0000256" key="3">
    <source>
        <dbReference type="ARBA" id="ARBA00022679"/>
    </source>
</evidence>
<evidence type="ECO:0000256" key="4">
    <source>
        <dbReference type="ARBA" id="ARBA00022741"/>
    </source>
</evidence>
<dbReference type="Gene3D" id="3.30.200.20">
    <property type="entry name" value="Phosphorylase Kinase, domain 1"/>
    <property type="match status" value="1"/>
</dbReference>
<evidence type="ECO:0000256" key="8">
    <source>
        <dbReference type="ARBA" id="ARBA00048679"/>
    </source>
</evidence>
<keyword evidence="6" id="KW-0067">ATP-binding</keyword>
<sequence>MDITQASKKEALRRKCDVLWFWSLKSLARPKLLPRLGKPHIASPCASDVVEAPCIAFALRSLFQEGRLLGSLRHPFVVRYRDSFCEAGVLCIIMDFCEGGELARQIRRARRNHQRPYCSWGIHGPCRKFFRASGFARFAPNRVGLTSVDIWQ</sequence>
<dbReference type="InterPro" id="IPR011009">
    <property type="entry name" value="Kinase-like_dom_sf"/>
</dbReference>
<proteinExistence type="predicted"/>
<name>A0A813CBW3_9DINO</name>
<keyword evidence="5" id="KW-0418">Kinase</keyword>
<evidence type="ECO:0000313" key="10">
    <source>
        <dbReference type="Proteomes" id="UP000601435"/>
    </source>
</evidence>
<dbReference type="Gene3D" id="1.10.510.10">
    <property type="entry name" value="Transferase(Phosphotransferase) domain 1"/>
    <property type="match status" value="1"/>
</dbReference>
<evidence type="ECO:0000256" key="6">
    <source>
        <dbReference type="ARBA" id="ARBA00022840"/>
    </source>
</evidence>
<protein>
    <recommendedName>
        <fullName evidence="1">non-specific serine/threonine protein kinase</fullName>
        <ecNumber evidence="1">2.7.11.1</ecNumber>
    </recommendedName>
</protein>
<evidence type="ECO:0000313" key="9">
    <source>
        <dbReference type="EMBL" id="CAE7939790.1"/>
    </source>
</evidence>
<dbReference type="Proteomes" id="UP000601435">
    <property type="component" value="Unassembled WGS sequence"/>
</dbReference>
<dbReference type="InterPro" id="IPR051131">
    <property type="entry name" value="NEK_Ser/Thr_kinase_NIMA"/>
</dbReference>
<comment type="catalytic activity">
    <reaction evidence="8">
        <text>L-seryl-[protein] + ATP = O-phospho-L-seryl-[protein] + ADP + H(+)</text>
        <dbReference type="Rhea" id="RHEA:17989"/>
        <dbReference type="Rhea" id="RHEA-COMP:9863"/>
        <dbReference type="Rhea" id="RHEA-COMP:11604"/>
        <dbReference type="ChEBI" id="CHEBI:15378"/>
        <dbReference type="ChEBI" id="CHEBI:29999"/>
        <dbReference type="ChEBI" id="CHEBI:30616"/>
        <dbReference type="ChEBI" id="CHEBI:83421"/>
        <dbReference type="ChEBI" id="CHEBI:456216"/>
        <dbReference type="EC" id="2.7.11.1"/>
    </reaction>
</comment>
<dbReference type="GO" id="GO:0004674">
    <property type="term" value="F:protein serine/threonine kinase activity"/>
    <property type="evidence" value="ECO:0007669"/>
    <property type="project" value="UniProtKB-KW"/>
</dbReference>
<keyword evidence="2" id="KW-0723">Serine/threonine-protein kinase</keyword>
<accession>A0A813CBW3</accession>
<dbReference type="PANTHER" id="PTHR44899:SF3">
    <property type="entry name" value="SERINE_THREONINE-PROTEIN KINASE NEK1"/>
    <property type="match status" value="1"/>
</dbReference>
<dbReference type="AlphaFoldDB" id="A0A813CBW3"/>